<comment type="caution">
    <text evidence="3">The sequence shown here is derived from an EMBL/GenBank/DDBJ whole genome shotgun (WGS) entry which is preliminary data.</text>
</comment>
<feature type="domain" description="Protein kinase" evidence="2">
    <location>
        <begin position="228"/>
        <end position="555"/>
    </location>
</feature>
<dbReference type="CDD" id="cd05121">
    <property type="entry name" value="ABC1_ADCK3-like"/>
    <property type="match status" value="1"/>
</dbReference>
<dbReference type="SUPFAM" id="SSF56112">
    <property type="entry name" value="Protein kinase-like (PK-like)"/>
    <property type="match status" value="1"/>
</dbReference>
<protein>
    <submittedName>
        <fullName evidence="3">AarF domain-containing kinase</fullName>
    </submittedName>
</protein>
<organism evidence="3 4">
    <name type="scientific">Fistulifera solaris</name>
    <name type="common">Oleaginous diatom</name>
    <dbReference type="NCBI Taxonomy" id="1519565"/>
    <lineage>
        <taxon>Eukaryota</taxon>
        <taxon>Sar</taxon>
        <taxon>Stramenopiles</taxon>
        <taxon>Ochrophyta</taxon>
        <taxon>Bacillariophyta</taxon>
        <taxon>Bacillariophyceae</taxon>
        <taxon>Bacillariophycidae</taxon>
        <taxon>Naviculales</taxon>
        <taxon>Naviculaceae</taxon>
        <taxon>Fistulifera</taxon>
    </lineage>
</organism>
<dbReference type="InterPro" id="IPR004147">
    <property type="entry name" value="ABC1_dom"/>
</dbReference>
<sequence>MRITTALFVGYIFSDVEGFQGLQPRVLSAPVTTSIRQSRLYSTVRDTSSLMQEMRRELAKNEDASLMMQALRGQNLNDDDTAVAGLEMRLVDIAPRDNDSLPFDYDPQALKVFFSSRPTAVLTRVLQLMTVSAGFLVNVLGDQLFQRGKTNANLEVQRAAELRDLITSLGPFFIKIGQALSIRPDILSPRSMVELQKLCDKVPSFDSKIAFATIERELGRPVEEIFSEITPEPVAAASLGQVYKATLRETGETVAVKVQRPAVLETVSLDLYLARELGMIARRLNLSDRLDAVALLDEFAYRFYQELDYNLECQNGERIAKEMAVLPMVVIPKNYPKYTSRRVHVAEWIEGEKLSQSKADDVGALVNLGVITYLTQLLDSGFFHADPHPGNMMRTNDGRLAILDFGLMTEVTEDQKYGMIEAIVHLINRDYSEIGQDFINLDFIPKGTDTRPIVPALTKVFDVALAGGGAKSINFQDLAADLAEITFEYPFRIPPYFALVIRAISVLEGIALVGNPNFAIIDEAYPYIARRLMTDPSPRLRATLRYMIYGRDGNFDAENLIDLLQALEKFTAVRDDGDGSAFKVDGVRGMKVVGSAGDFVGSQQVDISERDTDVDGGRFRVSGTAASPVTGLQNGSLATASSETIASTVNDQETVRGALSFFFGNEGDVLREFMLEEIVTVVDASGRNALQELGRTLGFNRLPIPVPSFIRAINPELSENDKRVSSYVGRIFSAIETIDSKNDVHPFFAQMVQQIGKLIEFLLGDFEGAATSARLRKLIPVVREYAPQLREFGLLLAARLTERSLSRGMNWASSQLLGVEAALAAR</sequence>
<dbReference type="Proteomes" id="UP000198406">
    <property type="component" value="Unassembled WGS sequence"/>
</dbReference>
<dbReference type="InParanoid" id="A0A1Z5K5C1"/>
<comment type="similarity">
    <text evidence="1">Belongs to the protein kinase superfamily. ADCK protein kinase family.</text>
</comment>
<dbReference type="GO" id="GO:0004672">
    <property type="term" value="F:protein kinase activity"/>
    <property type="evidence" value="ECO:0007669"/>
    <property type="project" value="InterPro"/>
</dbReference>
<reference evidence="3 4" key="1">
    <citation type="journal article" date="2015" name="Plant Cell">
        <title>Oil accumulation by the oleaginous diatom Fistulifera solaris as revealed by the genome and transcriptome.</title>
        <authorList>
            <person name="Tanaka T."/>
            <person name="Maeda Y."/>
            <person name="Veluchamy A."/>
            <person name="Tanaka M."/>
            <person name="Abida H."/>
            <person name="Marechal E."/>
            <person name="Bowler C."/>
            <person name="Muto M."/>
            <person name="Sunaga Y."/>
            <person name="Tanaka M."/>
            <person name="Yoshino T."/>
            <person name="Taniguchi T."/>
            <person name="Fukuda Y."/>
            <person name="Nemoto M."/>
            <person name="Matsumoto M."/>
            <person name="Wong P.S."/>
            <person name="Aburatani S."/>
            <person name="Fujibuchi W."/>
        </authorList>
    </citation>
    <scope>NUCLEOTIDE SEQUENCE [LARGE SCALE GENOMIC DNA]</scope>
    <source>
        <strain evidence="3 4">JPCC DA0580</strain>
    </source>
</reference>
<dbReference type="AlphaFoldDB" id="A0A1Z5K5C1"/>
<keyword evidence="3" id="KW-0418">Kinase</keyword>
<accession>A0A1Z5K5C1</accession>
<dbReference type="Pfam" id="PF03109">
    <property type="entry name" value="ABC1"/>
    <property type="match status" value="1"/>
</dbReference>
<dbReference type="InterPro" id="IPR050154">
    <property type="entry name" value="UbiB_kinase"/>
</dbReference>
<dbReference type="PROSITE" id="PS50011">
    <property type="entry name" value="PROTEIN_KINASE_DOM"/>
    <property type="match status" value="1"/>
</dbReference>
<proteinExistence type="inferred from homology"/>
<dbReference type="GO" id="GO:0005524">
    <property type="term" value="F:ATP binding"/>
    <property type="evidence" value="ECO:0007669"/>
    <property type="project" value="InterPro"/>
</dbReference>
<dbReference type="PANTHER" id="PTHR10566:SF117">
    <property type="entry name" value="UNUSUAL PROTEIN KINASE-RELATED"/>
    <property type="match status" value="1"/>
</dbReference>
<keyword evidence="4" id="KW-1185">Reference proteome</keyword>
<dbReference type="InterPro" id="IPR000719">
    <property type="entry name" value="Prot_kinase_dom"/>
</dbReference>
<dbReference type="InterPro" id="IPR011009">
    <property type="entry name" value="Kinase-like_dom_sf"/>
</dbReference>
<dbReference type="EMBL" id="BDSP01000167">
    <property type="protein sequence ID" value="GAX21437.1"/>
    <property type="molecule type" value="Genomic_DNA"/>
</dbReference>
<dbReference type="OrthoDB" id="427480at2759"/>
<name>A0A1Z5K5C1_FISSO</name>
<dbReference type="PANTHER" id="PTHR10566">
    <property type="entry name" value="CHAPERONE-ACTIVITY OF BC1 COMPLEX CABC1 -RELATED"/>
    <property type="match status" value="1"/>
</dbReference>
<evidence type="ECO:0000313" key="3">
    <source>
        <dbReference type="EMBL" id="GAX21437.1"/>
    </source>
</evidence>
<dbReference type="Gene3D" id="1.10.510.10">
    <property type="entry name" value="Transferase(Phosphotransferase) domain 1"/>
    <property type="match status" value="1"/>
</dbReference>
<evidence type="ECO:0000256" key="1">
    <source>
        <dbReference type="ARBA" id="ARBA00009670"/>
    </source>
</evidence>
<evidence type="ECO:0000259" key="2">
    <source>
        <dbReference type="PROSITE" id="PS50011"/>
    </source>
</evidence>
<evidence type="ECO:0000313" key="4">
    <source>
        <dbReference type="Proteomes" id="UP000198406"/>
    </source>
</evidence>
<keyword evidence="3" id="KW-0808">Transferase</keyword>
<gene>
    <name evidence="3" type="ORF">FisN_10Hh015</name>
</gene>